<gene>
    <name evidence="1" type="ORF">TGMAS_240910C</name>
</gene>
<dbReference type="PANTHER" id="PTHR46436:SF2">
    <property type="entry name" value="CHROMOSOME UNDETERMINED SCAFFOLD_119, WHOLE GENOME SHOTGUN SEQUENCE"/>
    <property type="match status" value="1"/>
</dbReference>
<sequence length="262" mass="30136">MHAWVATFHYDDDRACGVVKFWETTTGLVYTLKHRFRDPYTLQRLSADPEFGILKMMNIQRRKRLSILGVSVDADTPDYISRSGEDLVQSEFPTGGAKLPYRSLDIMFNNRNVWLNIQDGNPAKVWFDIWDVVSRSGETVPLQAFLASSQTRLGRKETIASLLQLRLSPFDTLRQSCCDVRHSRREDRNAAKHCSFPRVFARLQSPRTRALAVKSRPLNMRKHAKWPSVRESEFTFGSSGAHSLSSMHIFLHAEKATHHIYK</sequence>
<dbReference type="EMBL" id="AEXC02001051">
    <property type="protein sequence ID" value="KFH14890.1"/>
    <property type="molecule type" value="Genomic_DNA"/>
</dbReference>
<evidence type="ECO:0000313" key="1">
    <source>
        <dbReference type="EMBL" id="KFH14890.1"/>
    </source>
</evidence>
<evidence type="ECO:0000313" key="2">
    <source>
        <dbReference type="Proteomes" id="UP000028821"/>
    </source>
</evidence>
<accession>A0A086QQK8</accession>
<dbReference type="PANTHER" id="PTHR46436">
    <property type="entry name" value="CENTROSOMAL PROTEIN OF 76 KDA"/>
    <property type="match status" value="1"/>
</dbReference>
<organism evidence="1 2">
    <name type="scientific">Toxoplasma gondii MAS</name>
    <dbReference type="NCBI Taxonomy" id="943118"/>
    <lineage>
        <taxon>Eukaryota</taxon>
        <taxon>Sar</taxon>
        <taxon>Alveolata</taxon>
        <taxon>Apicomplexa</taxon>
        <taxon>Conoidasida</taxon>
        <taxon>Coccidia</taxon>
        <taxon>Eucoccidiorida</taxon>
        <taxon>Eimeriorina</taxon>
        <taxon>Sarcocystidae</taxon>
        <taxon>Toxoplasma</taxon>
    </lineage>
</organism>
<dbReference type="InterPro" id="IPR052299">
    <property type="entry name" value="CEP76"/>
</dbReference>
<comment type="caution">
    <text evidence="1">The sequence shown here is derived from an EMBL/GenBank/DDBJ whole genome shotgun (WGS) entry which is preliminary data.</text>
</comment>
<dbReference type="VEuPathDB" id="ToxoDB:TGMAS_240910C"/>
<dbReference type="Proteomes" id="UP000028821">
    <property type="component" value="Unassembled WGS sequence"/>
</dbReference>
<dbReference type="AlphaFoldDB" id="A0A086QQK8"/>
<name>A0A086QQK8_TOXGO</name>
<proteinExistence type="predicted"/>
<reference evidence="1 2" key="1">
    <citation type="submission" date="2014-04" db="EMBL/GenBank/DDBJ databases">
        <authorList>
            <person name="Sibley D."/>
            <person name="Venepally P."/>
            <person name="Karamycheva S."/>
            <person name="Hadjithomas M."/>
            <person name="Khan A."/>
            <person name="Brunk B."/>
            <person name="Roos D."/>
            <person name="Caler E."/>
            <person name="Lorenzi H."/>
        </authorList>
    </citation>
    <scope>NUCLEOTIDE SEQUENCE [LARGE SCALE GENOMIC DNA]</scope>
    <source>
        <strain evidence="1 2">MAS</strain>
    </source>
</reference>
<protein>
    <submittedName>
        <fullName evidence="1">Uncharacterized protein</fullName>
    </submittedName>
</protein>